<evidence type="ECO:0000313" key="3">
    <source>
        <dbReference type="Proteomes" id="UP000321827"/>
    </source>
</evidence>
<dbReference type="CDD" id="cd00090">
    <property type="entry name" value="HTH_ARSR"/>
    <property type="match status" value="1"/>
</dbReference>
<proteinExistence type="predicted"/>
<dbReference type="AlphaFoldDB" id="A0A511RGQ4"/>
<dbReference type="InterPro" id="IPR000835">
    <property type="entry name" value="HTH_MarR-typ"/>
</dbReference>
<dbReference type="GO" id="GO:0006950">
    <property type="term" value="P:response to stress"/>
    <property type="evidence" value="ECO:0007669"/>
    <property type="project" value="TreeGrafter"/>
</dbReference>
<dbReference type="PANTHER" id="PTHR33164">
    <property type="entry name" value="TRANSCRIPTIONAL REGULATOR, MARR FAMILY"/>
    <property type="match status" value="1"/>
</dbReference>
<dbReference type="Pfam" id="PF12802">
    <property type="entry name" value="MarR_2"/>
    <property type="match status" value="1"/>
</dbReference>
<dbReference type="GO" id="GO:0003700">
    <property type="term" value="F:DNA-binding transcription factor activity"/>
    <property type="evidence" value="ECO:0007669"/>
    <property type="project" value="InterPro"/>
</dbReference>
<evidence type="ECO:0000259" key="1">
    <source>
        <dbReference type="PROSITE" id="PS50995"/>
    </source>
</evidence>
<accession>A0A511RGQ4</accession>
<dbReference type="PROSITE" id="PS50995">
    <property type="entry name" value="HTH_MARR_2"/>
    <property type="match status" value="1"/>
</dbReference>
<dbReference type="Gene3D" id="1.10.10.10">
    <property type="entry name" value="Winged helix-like DNA-binding domain superfamily/Winged helix DNA-binding domain"/>
    <property type="match status" value="1"/>
</dbReference>
<dbReference type="PRINTS" id="PR00598">
    <property type="entry name" value="HTHMARR"/>
</dbReference>
<comment type="caution">
    <text evidence="2">The sequence shown here is derived from an EMBL/GenBank/DDBJ whole genome shotgun (WGS) entry which is preliminary data.</text>
</comment>
<feature type="domain" description="HTH marR-type" evidence="1">
    <location>
        <begin position="15"/>
        <end position="145"/>
    </location>
</feature>
<name>A0A511RGQ4_9DEIN</name>
<dbReference type="SUPFAM" id="SSF46785">
    <property type="entry name" value="Winged helix' DNA-binding domain"/>
    <property type="match status" value="1"/>
</dbReference>
<dbReference type="Proteomes" id="UP000321827">
    <property type="component" value="Unassembled WGS sequence"/>
</dbReference>
<dbReference type="InterPro" id="IPR036388">
    <property type="entry name" value="WH-like_DNA-bd_sf"/>
</dbReference>
<dbReference type="PANTHER" id="PTHR33164:SF43">
    <property type="entry name" value="HTH-TYPE TRANSCRIPTIONAL REPRESSOR YETL"/>
    <property type="match status" value="1"/>
</dbReference>
<dbReference type="InterPro" id="IPR039422">
    <property type="entry name" value="MarR/SlyA-like"/>
</dbReference>
<dbReference type="SMART" id="SM00347">
    <property type="entry name" value="HTH_MARR"/>
    <property type="match status" value="1"/>
</dbReference>
<reference evidence="2 3" key="1">
    <citation type="submission" date="2019-07" db="EMBL/GenBank/DDBJ databases">
        <title>Whole genome shotgun sequence of Oceanithermus desulfurans NBRC 100063.</title>
        <authorList>
            <person name="Hosoyama A."/>
            <person name="Uohara A."/>
            <person name="Ohji S."/>
            <person name="Ichikawa N."/>
        </authorList>
    </citation>
    <scope>NUCLEOTIDE SEQUENCE [LARGE SCALE GENOMIC DNA]</scope>
    <source>
        <strain evidence="2 3">NBRC 100063</strain>
    </source>
</reference>
<organism evidence="2 3">
    <name type="scientific">Oceanithermus desulfurans NBRC 100063</name>
    <dbReference type="NCBI Taxonomy" id="1227550"/>
    <lineage>
        <taxon>Bacteria</taxon>
        <taxon>Thermotogati</taxon>
        <taxon>Deinococcota</taxon>
        <taxon>Deinococci</taxon>
        <taxon>Thermales</taxon>
        <taxon>Thermaceae</taxon>
        <taxon>Oceanithermus</taxon>
    </lineage>
</organism>
<protein>
    <recommendedName>
        <fullName evidence="1">HTH marR-type domain-containing protein</fullName>
    </recommendedName>
</protein>
<evidence type="ECO:0000313" key="2">
    <source>
        <dbReference type="EMBL" id="GEM88818.1"/>
    </source>
</evidence>
<sequence>MKHFNRRAILFPVEAWPLLTRIWKLQRALAQEAAPCIGEYGLNPKELMLLAFVEKRPHAGQLARELHLPAPSVTHALKRLEKAGLIVREHDPEDLRRFLFTLTPRGQEALEAGRGCLVERLRDRLVRLAPEERATLIALLDRMLEEHA</sequence>
<dbReference type="InterPro" id="IPR036390">
    <property type="entry name" value="WH_DNA-bd_sf"/>
</dbReference>
<dbReference type="EMBL" id="BJXN01000002">
    <property type="protein sequence ID" value="GEM88818.1"/>
    <property type="molecule type" value="Genomic_DNA"/>
</dbReference>
<gene>
    <name evidence="2" type="ORF">ODE01S_02520</name>
</gene>
<dbReference type="InterPro" id="IPR011991">
    <property type="entry name" value="ArsR-like_HTH"/>
</dbReference>